<protein>
    <submittedName>
        <fullName evidence="2">Uncharacterized protein LOC106127848</fullName>
    </submittedName>
</protein>
<evidence type="ECO:0000313" key="2">
    <source>
        <dbReference type="RefSeq" id="XP_013181585.1"/>
    </source>
</evidence>
<name>A0AAJ6ZY86_PAPXU</name>
<organism evidence="2">
    <name type="scientific">Papilio xuthus</name>
    <name type="common">Asian swallowtail butterfly</name>
    <dbReference type="NCBI Taxonomy" id="66420"/>
    <lineage>
        <taxon>Eukaryota</taxon>
        <taxon>Metazoa</taxon>
        <taxon>Ecdysozoa</taxon>
        <taxon>Arthropoda</taxon>
        <taxon>Hexapoda</taxon>
        <taxon>Insecta</taxon>
        <taxon>Pterygota</taxon>
        <taxon>Neoptera</taxon>
        <taxon>Endopterygota</taxon>
        <taxon>Lepidoptera</taxon>
        <taxon>Glossata</taxon>
        <taxon>Ditrysia</taxon>
        <taxon>Papilionoidea</taxon>
        <taxon>Papilionidae</taxon>
        <taxon>Papilioninae</taxon>
        <taxon>Papilio</taxon>
    </lineage>
</organism>
<dbReference type="AlphaFoldDB" id="A0AAJ6ZY86"/>
<sequence>MDTASIRIKFTPMVKVIKEKNLTYSLEITPEVIYVDNVDKIEWKKENNLIEYIVPMKHRIVIRKVTPNNNEESNKIYYSCVDLLHTRSINNTELGSGDVSRIISDNVILKSIIPDVRNNEKCKITLANNHRSDLEREFDKKGNNLINIGSMKQILQEKINLESSLICLNCDTKDRNKTKKNCTQEEKSGGTQISNTGSDNNESSVDKGSGDDNDLAESTVVKLQSIATLTNLNSTLDQKSTITYFLSPDTNPTPPLKTVYQNDSYFNTNMYYTLTTQTFKLQEDAKVETDKNTYKDNTPDLRVAELKVLPALRYSYFKQIMEKEMLPLRVKLNEIINKCIPLGLKKSEYLQSFVYSNNSSNKCNYRENQFTSNRVVYSVVFNK</sequence>
<proteinExistence type="predicted"/>
<dbReference type="GeneID" id="106127848"/>
<gene>
    <name evidence="2" type="primary">LOC106127848</name>
</gene>
<dbReference type="Proteomes" id="UP000694872">
    <property type="component" value="Unplaced"/>
</dbReference>
<dbReference type="RefSeq" id="XP_013181585.1">
    <property type="nucleotide sequence ID" value="XM_013326131.1"/>
</dbReference>
<evidence type="ECO:0000256" key="1">
    <source>
        <dbReference type="SAM" id="MobiDB-lite"/>
    </source>
</evidence>
<reference evidence="2" key="1">
    <citation type="submission" date="2025-08" db="UniProtKB">
        <authorList>
            <consortium name="RefSeq"/>
        </authorList>
    </citation>
    <scope>IDENTIFICATION</scope>
</reference>
<dbReference type="KEGG" id="pxu:106127848"/>
<feature type="compositionally biased region" description="Polar residues" evidence="1">
    <location>
        <begin position="189"/>
        <end position="203"/>
    </location>
</feature>
<feature type="region of interest" description="Disordered" evidence="1">
    <location>
        <begin position="178"/>
        <end position="213"/>
    </location>
</feature>
<accession>A0AAJ6ZY86</accession>